<reference evidence="1" key="1">
    <citation type="submission" date="2022-07" db="EMBL/GenBank/DDBJ databases">
        <authorList>
            <person name="Trinca V."/>
            <person name="Uliana J.V.C."/>
            <person name="Torres T.T."/>
            <person name="Ward R.J."/>
            <person name="Monesi N."/>
        </authorList>
    </citation>
    <scope>NUCLEOTIDE SEQUENCE</scope>
    <source>
        <strain evidence="1">HSMRA1968</strain>
        <tissue evidence="1">Whole embryos</tissue>
    </source>
</reference>
<dbReference type="Pfam" id="PF09752">
    <property type="entry name" value="ABHD18"/>
    <property type="match status" value="1"/>
</dbReference>
<protein>
    <submittedName>
        <fullName evidence="1">Protein ABHD18</fullName>
    </submittedName>
</protein>
<dbReference type="Gene3D" id="3.40.50.1820">
    <property type="entry name" value="alpha/beta hydrolase"/>
    <property type="match status" value="1"/>
</dbReference>
<dbReference type="InterPro" id="IPR029058">
    <property type="entry name" value="AB_hydrolase_fold"/>
</dbReference>
<dbReference type="AlphaFoldDB" id="A0A9Q0NC84"/>
<dbReference type="OrthoDB" id="9987145at2759"/>
<evidence type="ECO:0000313" key="2">
    <source>
        <dbReference type="Proteomes" id="UP001151699"/>
    </source>
</evidence>
<dbReference type="PANTHER" id="PTHR13617">
    <property type="entry name" value="PROTEIN ABHD18"/>
    <property type="match status" value="1"/>
</dbReference>
<accession>A0A9Q0NC84</accession>
<dbReference type="EMBL" id="WJQU01000001">
    <property type="protein sequence ID" value="KAJ6646831.1"/>
    <property type="molecule type" value="Genomic_DNA"/>
</dbReference>
<dbReference type="Proteomes" id="UP001151699">
    <property type="component" value="Chromosome A"/>
</dbReference>
<name>A0A9Q0NC84_9DIPT</name>
<dbReference type="PANTHER" id="PTHR13617:SF14">
    <property type="entry name" value="PROTEIN ABHD18"/>
    <property type="match status" value="1"/>
</dbReference>
<evidence type="ECO:0000313" key="1">
    <source>
        <dbReference type="EMBL" id="KAJ6646831.1"/>
    </source>
</evidence>
<proteinExistence type="predicted"/>
<sequence>MPPSRLDALYRRMLITKFFEKGWGEPENLKRLFEFRKIVSNRELCYKLIPKDYPVEITKEEKTSDYHVIEGKFVTPLELYLPGLVPKAAQEAHFQMLLPLTWADENYKPVCVHFAGTGDHYFWRRRNFIAKPLLREAGIGAIILENPFYGVRKPKEQVRSNLNNVSDIFVMGGCLVLENLVLLHWCEKHGLGPLGVTGLSMGGHMASLSATNWPKPLVLVPCLSWSTASSVFTQGVMSQSINWDRLETQYYADGHYRERLAKMVTIVDDAFVAGQHFIQNFNESMNELQKDITSVKHMNIQPPATNPAFPEEKNTFNLSEPLLEKLQSVENPINLSTDEVQELNKKILIAQGKDAPPPATDVSAENYVNDTIRVAGNALSSATTKLMSLILPDDSSTKHTPIDITKTKWWEREALQFMRGMMDECTHLKNFSVPYDTTLITAICAKDDAYVPREGCTSLEEIWPGAVIKYLDAGHVSAYVLHQKLFR</sequence>
<comment type="caution">
    <text evidence="1">The sequence shown here is derived from an EMBL/GenBank/DDBJ whole genome shotgun (WGS) entry which is preliminary data.</text>
</comment>
<dbReference type="SUPFAM" id="SSF53474">
    <property type="entry name" value="alpha/beta-Hydrolases"/>
    <property type="match status" value="1"/>
</dbReference>
<gene>
    <name evidence="1" type="primary">Abhd18</name>
    <name evidence="1" type="ORF">Bhyg_02045</name>
</gene>
<keyword evidence="2" id="KW-1185">Reference proteome</keyword>
<dbReference type="InterPro" id="IPR019149">
    <property type="entry name" value="ABHD18"/>
</dbReference>
<organism evidence="1 2">
    <name type="scientific">Pseudolycoriella hygida</name>
    <dbReference type="NCBI Taxonomy" id="35572"/>
    <lineage>
        <taxon>Eukaryota</taxon>
        <taxon>Metazoa</taxon>
        <taxon>Ecdysozoa</taxon>
        <taxon>Arthropoda</taxon>
        <taxon>Hexapoda</taxon>
        <taxon>Insecta</taxon>
        <taxon>Pterygota</taxon>
        <taxon>Neoptera</taxon>
        <taxon>Endopterygota</taxon>
        <taxon>Diptera</taxon>
        <taxon>Nematocera</taxon>
        <taxon>Sciaroidea</taxon>
        <taxon>Sciaridae</taxon>
        <taxon>Pseudolycoriella</taxon>
    </lineage>
</organism>